<keyword evidence="2" id="KW-1185">Reference proteome</keyword>
<sequence>MNASLCGRIQHSHVDIRRIRPLLSRRWMRERRTRLGHALVSAVLGLNVGVGNVTKTRGNGLSRCDPQHITKPGTTHVLVVLDDFLAFLHAILTH</sequence>
<proteinExistence type="predicted"/>
<organism evidence="1 2">
    <name type="scientific">Crucibulum laeve</name>
    <dbReference type="NCBI Taxonomy" id="68775"/>
    <lineage>
        <taxon>Eukaryota</taxon>
        <taxon>Fungi</taxon>
        <taxon>Dikarya</taxon>
        <taxon>Basidiomycota</taxon>
        <taxon>Agaricomycotina</taxon>
        <taxon>Agaricomycetes</taxon>
        <taxon>Agaricomycetidae</taxon>
        <taxon>Agaricales</taxon>
        <taxon>Agaricineae</taxon>
        <taxon>Nidulariaceae</taxon>
        <taxon>Crucibulum</taxon>
    </lineage>
</organism>
<evidence type="ECO:0000313" key="1">
    <source>
        <dbReference type="EMBL" id="TFK31486.1"/>
    </source>
</evidence>
<gene>
    <name evidence="1" type="ORF">BDQ12DRAFT_129670</name>
</gene>
<dbReference type="Proteomes" id="UP000308652">
    <property type="component" value="Unassembled WGS sequence"/>
</dbReference>
<dbReference type="EMBL" id="ML213744">
    <property type="protein sequence ID" value="TFK31486.1"/>
    <property type="molecule type" value="Genomic_DNA"/>
</dbReference>
<protein>
    <submittedName>
        <fullName evidence="1">Uncharacterized protein</fullName>
    </submittedName>
</protein>
<name>A0A5C3LHV1_9AGAR</name>
<accession>A0A5C3LHV1</accession>
<reference evidence="1 2" key="1">
    <citation type="journal article" date="2019" name="Nat. Ecol. Evol.">
        <title>Megaphylogeny resolves global patterns of mushroom evolution.</title>
        <authorList>
            <person name="Varga T."/>
            <person name="Krizsan K."/>
            <person name="Foldi C."/>
            <person name="Dima B."/>
            <person name="Sanchez-Garcia M."/>
            <person name="Sanchez-Ramirez S."/>
            <person name="Szollosi G.J."/>
            <person name="Szarkandi J.G."/>
            <person name="Papp V."/>
            <person name="Albert L."/>
            <person name="Andreopoulos W."/>
            <person name="Angelini C."/>
            <person name="Antonin V."/>
            <person name="Barry K.W."/>
            <person name="Bougher N.L."/>
            <person name="Buchanan P."/>
            <person name="Buyck B."/>
            <person name="Bense V."/>
            <person name="Catcheside P."/>
            <person name="Chovatia M."/>
            <person name="Cooper J."/>
            <person name="Damon W."/>
            <person name="Desjardin D."/>
            <person name="Finy P."/>
            <person name="Geml J."/>
            <person name="Haridas S."/>
            <person name="Hughes K."/>
            <person name="Justo A."/>
            <person name="Karasinski D."/>
            <person name="Kautmanova I."/>
            <person name="Kiss B."/>
            <person name="Kocsube S."/>
            <person name="Kotiranta H."/>
            <person name="LaButti K.M."/>
            <person name="Lechner B.E."/>
            <person name="Liimatainen K."/>
            <person name="Lipzen A."/>
            <person name="Lukacs Z."/>
            <person name="Mihaltcheva S."/>
            <person name="Morgado L.N."/>
            <person name="Niskanen T."/>
            <person name="Noordeloos M.E."/>
            <person name="Ohm R.A."/>
            <person name="Ortiz-Santana B."/>
            <person name="Ovrebo C."/>
            <person name="Racz N."/>
            <person name="Riley R."/>
            <person name="Savchenko A."/>
            <person name="Shiryaev A."/>
            <person name="Soop K."/>
            <person name="Spirin V."/>
            <person name="Szebenyi C."/>
            <person name="Tomsovsky M."/>
            <person name="Tulloss R.E."/>
            <person name="Uehling J."/>
            <person name="Grigoriev I.V."/>
            <person name="Vagvolgyi C."/>
            <person name="Papp T."/>
            <person name="Martin F.M."/>
            <person name="Miettinen O."/>
            <person name="Hibbett D.S."/>
            <person name="Nagy L.G."/>
        </authorList>
    </citation>
    <scope>NUCLEOTIDE SEQUENCE [LARGE SCALE GENOMIC DNA]</scope>
    <source>
        <strain evidence="1 2">CBS 166.37</strain>
    </source>
</reference>
<dbReference type="AlphaFoldDB" id="A0A5C3LHV1"/>
<evidence type="ECO:0000313" key="2">
    <source>
        <dbReference type="Proteomes" id="UP000308652"/>
    </source>
</evidence>